<dbReference type="Gene3D" id="2.40.370.10">
    <property type="entry name" value="AttH-like domain"/>
    <property type="match status" value="1"/>
</dbReference>
<name>A0A3S3L7D3_9MICO</name>
<dbReference type="OrthoDB" id="5491608at2"/>
<protein>
    <recommendedName>
        <fullName evidence="3">Hydroxyneurosporene synthase (CrtC)</fullName>
    </recommendedName>
</protein>
<accession>A0A3S3L7D3</accession>
<dbReference type="RefSeq" id="WP_128218148.1">
    <property type="nucleotide sequence ID" value="NZ_RBZY01000036.1"/>
</dbReference>
<dbReference type="SUPFAM" id="SSF159245">
    <property type="entry name" value="AttH-like"/>
    <property type="match status" value="1"/>
</dbReference>
<evidence type="ECO:0008006" key="3">
    <source>
        <dbReference type="Google" id="ProtNLM"/>
    </source>
</evidence>
<organism evidence="1 2">
    <name type="scientific">Microbacterium enclense</name>
    <dbReference type="NCBI Taxonomy" id="993073"/>
    <lineage>
        <taxon>Bacteria</taxon>
        <taxon>Bacillati</taxon>
        <taxon>Actinomycetota</taxon>
        <taxon>Actinomycetes</taxon>
        <taxon>Micrococcales</taxon>
        <taxon>Microbacteriaceae</taxon>
        <taxon>Microbacterium</taxon>
    </lineage>
</organism>
<dbReference type="Proteomes" id="UP000285970">
    <property type="component" value="Unassembled WGS sequence"/>
</dbReference>
<evidence type="ECO:0000313" key="2">
    <source>
        <dbReference type="Proteomes" id="UP000285970"/>
    </source>
</evidence>
<dbReference type="EMBL" id="RBZY01000036">
    <property type="protein sequence ID" value="RWR17872.1"/>
    <property type="molecule type" value="Genomic_DNA"/>
</dbReference>
<evidence type="ECO:0000313" key="1">
    <source>
        <dbReference type="EMBL" id="RWR17872.1"/>
    </source>
</evidence>
<proteinExistence type="predicted"/>
<comment type="caution">
    <text evidence="1">The sequence shown here is derived from an EMBL/GenBank/DDBJ whole genome shotgun (WGS) entry which is preliminary data.</text>
</comment>
<sequence>MSAHPIPDTPEIRARMDAAQLEGMTALGLHGRDVQPWEDGYRAAEAAESTFEWWYFDCQFDDGSTLVVTFSNKPHTDPGGPLAPTVLVIRQHADGTRTHVEPVFPASTFSAATDHCDVRIGPNTVTGDLDTYRLHLDVEGLSAEVTIRRAAPSWRPGAGITFFDAAKSHYLAWVVPVPYGTVEATITEGGETVTLAGTAYHDHNWGNHLMGSFLDHWFWGRAHIGDYTLVYVQMTTKGLFGLGQIQIPTFYLARGEEILTDDLLPLRLSTSGEVEGPGEQTYPTRLDWTWERGDDRISFTVTEPRLIEALDMRPRRTPLSAVLHASEHPEYYDFTADADLDIRLGGLVDHVRGRTLYEKMMFR</sequence>
<reference evidence="1 2" key="1">
    <citation type="journal article" date="2018" name="Front. Microbiol.">
        <title>Novel Insights Into Bacterial Dimethylsulfoniopropionate Catabolism in the East China Sea.</title>
        <authorList>
            <person name="Liu J."/>
            <person name="Liu J."/>
            <person name="Zhang S.H."/>
            <person name="Liang J."/>
            <person name="Lin H."/>
            <person name="Song D."/>
            <person name="Yang G.P."/>
            <person name="Todd J.D."/>
            <person name="Zhang X.H."/>
        </authorList>
    </citation>
    <scope>NUCLEOTIDE SEQUENCE [LARGE SCALE GENOMIC DNA]</scope>
    <source>
        <strain evidence="1 2">ZYFD042</strain>
    </source>
</reference>
<gene>
    <name evidence="1" type="ORF">D8Y23_10815</name>
</gene>
<dbReference type="InterPro" id="IPR023374">
    <property type="entry name" value="AttH-like_dom_sf"/>
</dbReference>
<dbReference type="AlphaFoldDB" id="A0A3S3L7D3"/>